<comment type="caution">
    <text evidence="2">The sequence shown here is derived from an EMBL/GenBank/DDBJ whole genome shotgun (WGS) entry which is preliminary data.</text>
</comment>
<protein>
    <submittedName>
        <fullName evidence="2">Uncharacterized protein</fullName>
    </submittedName>
</protein>
<gene>
    <name evidence="2" type="ORF">F4553_000476</name>
</gene>
<name>A0A841BDB5_9ACTN</name>
<keyword evidence="3" id="KW-1185">Reference proteome</keyword>
<dbReference type="RefSeq" id="WP_184831437.1">
    <property type="nucleotide sequence ID" value="NZ_JACHMN010000001.1"/>
</dbReference>
<proteinExistence type="predicted"/>
<reference evidence="2 3" key="1">
    <citation type="submission" date="2020-08" db="EMBL/GenBank/DDBJ databases">
        <title>Sequencing the genomes of 1000 actinobacteria strains.</title>
        <authorList>
            <person name="Klenk H.-P."/>
        </authorList>
    </citation>
    <scope>NUCLEOTIDE SEQUENCE [LARGE SCALE GENOMIC DNA]</scope>
    <source>
        <strain evidence="2 3">DSM 45362</strain>
    </source>
</reference>
<sequence length="286" mass="30670">MKHPHVPGRWRRAAAVSLALVLTSSVGVVATPGVASAASFASFSLGVLEPDEIRHVWWNNATSDAYAPGLEVTEADDPNDVCHVTIARTWYVRHASGEREFHLEIHGGHGERCQVTVWLARLTKFTEVASGSLTPGQWRNFTLNDARTGANVYVVAPVPDQLASGDCAIEVVNVRYRTQPSGENEFAWRALNVGAATCSAQLRLVRLPVTFSHLANPMPPGSSLGVLRGIPDGIRVVVPGGMPAVNSAAACQYTVQPIGYWPRRSDTSSLNSGSVTCELTTTFADV</sequence>
<organism evidence="2 3">
    <name type="scientific">Allocatelliglobosispora scoriae</name>
    <dbReference type="NCBI Taxonomy" id="643052"/>
    <lineage>
        <taxon>Bacteria</taxon>
        <taxon>Bacillati</taxon>
        <taxon>Actinomycetota</taxon>
        <taxon>Actinomycetes</taxon>
        <taxon>Micromonosporales</taxon>
        <taxon>Micromonosporaceae</taxon>
        <taxon>Allocatelliglobosispora</taxon>
    </lineage>
</organism>
<evidence type="ECO:0000256" key="1">
    <source>
        <dbReference type="SAM" id="SignalP"/>
    </source>
</evidence>
<dbReference type="EMBL" id="JACHMN010000001">
    <property type="protein sequence ID" value="MBB5867097.1"/>
    <property type="molecule type" value="Genomic_DNA"/>
</dbReference>
<evidence type="ECO:0000313" key="2">
    <source>
        <dbReference type="EMBL" id="MBB5867097.1"/>
    </source>
</evidence>
<evidence type="ECO:0000313" key="3">
    <source>
        <dbReference type="Proteomes" id="UP000587527"/>
    </source>
</evidence>
<feature type="signal peptide" evidence="1">
    <location>
        <begin position="1"/>
        <end position="30"/>
    </location>
</feature>
<dbReference type="AlphaFoldDB" id="A0A841BDB5"/>
<keyword evidence="1" id="KW-0732">Signal</keyword>
<dbReference type="Proteomes" id="UP000587527">
    <property type="component" value="Unassembled WGS sequence"/>
</dbReference>
<feature type="chain" id="PRO_5038985482" evidence="1">
    <location>
        <begin position="31"/>
        <end position="286"/>
    </location>
</feature>
<accession>A0A841BDB5</accession>